<protein>
    <recommendedName>
        <fullName evidence="7">G-protein coupled receptors family 1 profile domain-containing protein</fullName>
    </recommendedName>
</protein>
<reference evidence="9" key="1">
    <citation type="submission" date="2015-02" db="EMBL/GenBank/DDBJ databases">
        <title>Genome sequencing for Strongylocentrotus purpuratus.</title>
        <authorList>
            <person name="Murali S."/>
            <person name="Liu Y."/>
            <person name="Vee V."/>
            <person name="English A."/>
            <person name="Wang M."/>
            <person name="Skinner E."/>
            <person name="Han Y."/>
            <person name="Muzny D.M."/>
            <person name="Worley K.C."/>
            <person name="Gibbs R.A."/>
        </authorList>
    </citation>
    <scope>NUCLEOTIDE SEQUENCE</scope>
</reference>
<dbReference type="CDD" id="cd00637">
    <property type="entry name" value="7tm_classA_rhodopsin-like"/>
    <property type="match status" value="1"/>
</dbReference>
<evidence type="ECO:0000256" key="5">
    <source>
        <dbReference type="RuleBase" id="RU000688"/>
    </source>
</evidence>
<dbReference type="PROSITE" id="PS50262">
    <property type="entry name" value="G_PROTEIN_RECEP_F1_2"/>
    <property type="match status" value="1"/>
</dbReference>
<feature type="transmembrane region" description="Helical" evidence="6">
    <location>
        <begin position="74"/>
        <end position="92"/>
    </location>
</feature>
<dbReference type="SUPFAM" id="SSF81321">
    <property type="entry name" value="Family A G protein-coupled receptor-like"/>
    <property type="match status" value="1"/>
</dbReference>
<proteinExistence type="inferred from homology"/>
<evidence type="ECO:0000256" key="3">
    <source>
        <dbReference type="ARBA" id="ARBA00022989"/>
    </source>
</evidence>
<keyword evidence="2 5" id="KW-0812">Transmembrane</keyword>
<keyword evidence="9" id="KW-1185">Reference proteome</keyword>
<dbReference type="AlphaFoldDB" id="A0A7M7GQG8"/>
<comment type="subcellular location">
    <subcellularLocation>
        <location evidence="1">Membrane</location>
    </subcellularLocation>
</comment>
<keyword evidence="5" id="KW-0297">G-protein coupled receptor</keyword>
<name>A0A7M7GQG8_STRPU</name>
<dbReference type="RefSeq" id="XP_003727992.2">
    <property type="nucleotide sequence ID" value="XM_003727944.2"/>
</dbReference>
<dbReference type="InterPro" id="IPR000276">
    <property type="entry name" value="GPCR_Rhodpsn"/>
</dbReference>
<dbReference type="KEGG" id="spu:100889320"/>
<evidence type="ECO:0000313" key="8">
    <source>
        <dbReference type="EnsemblMetazoa" id="XP_003727992"/>
    </source>
</evidence>
<evidence type="ECO:0000313" key="9">
    <source>
        <dbReference type="Proteomes" id="UP000007110"/>
    </source>
</evidence>
<keyword evidence="5" id="KW-0675">Receptor</keyword>
<dbReference type="OrthoDB" id="5967704at2759"/>
<feature type="transmembrane region" description="Helical" evidence="6">
    <location>
        <begin position="35"/>
        <end position="54"/>
    </location>
</feature>
<dbReference type="EnsemblMetazoa" id="XM_003727944">
    <property type="protein sequence ID" value="XP_003727992"/>
    <property type="gene ID" value="LOC100889320"/>
</dbReference>
<dbReference type="PRINTS" id="PR00237">
    <property type="entry name" value="GPCRRHODOPSN"/>
</dbReference>
<dbReference type="InParanoid" id="A0A7M7GQG8"/>
<evidence type="ECO:0000256" key="4">
    <source>
        <dbReference type="ARBA" id="ARBA00023136"/>
    </source>
</evidence>
<organism evidence="8 9">
    <name type="scientific">Strongylocentrotus purpuratus</name>
    <name type="common">Purple sea urchin</name>
    <dbReference type="NCBI Taxonomy" id="7668"/>
    <lineage>
        <taxon>Eukaryota</taxon>
        <taxon>Metazoa</taxon>
        <taxon>Echinodermata</taxon>
        <taxon>Eleutherozoa</taxon>
        <taxon>Echinozoa</taxon>
        <taxon>Echinoidea</taxon>
        <taxon>Euechinoidea</taxon>
        <taxon>Echinacea</taxon>
        <taxon>Camarodonta</taxon>
        <taxon>Echinidea</taxon>
        <taxon>Strongylocentrotidae</taxon>
        <taxon>Strongylocentrotus</taxon>
    </lineage>
</organism>
<dbReference type="PANTHER" id="PTHR45698">
    <property type="entry name" value="TRACE AMINE-ASSOCIATED RECEPTOR 19N-RELATED"/>
    <property type="match status" value="1"/>
</dbReference>
<feature type="transmembrane region" description="Helical" evidence="6">
    <location>
        <begin position="113"/>
        <end position="135"/>
    </location>
</feature>
<keyword evidence="4 6" id="KW-0472">Membrane</keyword>
<comment type="similarity">
    <text evidence="5">Belongs to the G-protein coupled receptor 1 family.</text>
</comment>
<dbReference type="InterPro" id="IPR017452">
    <property type="entry name" value="GPCR_Rhodpsn_7TM"/>
</dbReference>
<feature type="domain" description="G-protein coupled receptors family 1 profile" evidence="7">
    <location>
        <begin position="8"/>
        <end position="235"/>
    </location>
</feature>
<sequence>MGLLGVFGNGLVLLVIVVVRDLHDVTNVLIGNQSLIDLLTSLLLLASFAAPLPPLPTNNPILARFICAFWHSKFLFMSMLVASSLNLTLMTLERYYAIVFPLHYHSRTKSARFICLVALPWLSGFAYQQTFMWFTRVDQDQCMVLQFPSDATRTGFAFGAAFLQLVLPLAVMVFVYTSISIKLKSSVEEQFNKRTSKTRGTETSVSQTRVTRLVDHRSRARRNVLKVMVTKPICWNCVVAKDDQMNRSKSSDETLEN</sequence>
<dbReference type="FunCoup" id="A0A7M7GQG8">
    <property type="interactions" value="1056"/>
</dbReference>
<evidence type="ECO:0000256" key="2">
    <source>
        <dbReference type="ARBA" id="ARBA00022692"/>
    </source>
</evidence>
<evidence type="ECO:0000256" key="1">
    <source>
        <dbReference type="ARBA" id="ARBA00004370"/>
    </source>
</evidence>
<dbReference type="PANTHER" id="PTHR45698:SF1">
    <property type="entry name" value="TRACE AMINE-ASSOCIATED RECEPTOR 13C-LIKE"/>
    <property type="match status" value="1"/>
</dbReference>
<keyword evidence="3 6" id="KW-1133">Transmembrane helix</keyword>
<evidence type="ECO:0000259" key="7">
    <source>
        <dbReference type="PROSITE" id="PS50262"/>
    </source>
</evidence>
<dbReference type="Proteomes" id="UP000007110">
    <property type="component" value="Unassembled WGS sequence"/>
</dbReference>
<dbReference type="GeneID" id="100889320"/>
<dbReference type="GO" id="GO:0004930">
    <property type="term" value="F:G protein-coupled receptor activity"/>
    <property type="evidence" value="ECO:0007669"/>
    <property type="project" value="UniProtKB-KW"/>
</dbReference>
<dbReference type="Gene3D" id="1.20.1070.10">
    <property type="entry name" value="Rhodopsin 7-helix transmembrane proteins"/>
    <property type="match status" value="1"/>
</dbReference>
<reference evidence="8" key="2">
    <citation type="submission" date="2021-01" db="UniProtKB">
        <authorList>
            <consortium name="EnsemblMetazoa"/>
        </authorList>
    </citation>
    <scope>IDENTIFICATION</scope>
</reference>
<feature type="transmembrane region" description="Helical" evidence="6">
    <location>
        <begin position="6"/>
        <end position="23"/>
    </location>
</feature>
<dbReference type="GO" id="GO:0016020">
    <property type="term" value="C:membrane"/>
    <property type="evidence" value="ECO:0007669"/>
    <property type="project" value="UniProtKB-SubCell"/>
</dbReference>
<dbReference type="PROSITE" id="PS00237">
    <property type="entry name" value="G_PROTEIN_RECEP_F1_1"/>
    <property type="match status" value="1"/>
</dbReference>
<evidence type="ECO:0000256" key="6">
    <source>
        <dbReference type="SAM" id="Phobius"/>
    </source>
</evidence>
<dbReference type="Pfam" id="PF00001">
    <property type="entry name" value="7tm_1"/>
    <property type="match status" value="1"/>
</dbReference>
<accession>A0A7M7GQG8</accession>
<keyword evidence="5" id="KW-0807">Transducer</keyword>
<feature type="transmembrane region" description="Helical" evidence="6">
    <location>
        <begin position="155"/>
        <end position="176"/>
    </location>
</feature>